<dbReference type="PATRIC" id="fig|29570.3.peg.9"/>
<feature type="binding site" evidence="3">
    <location>
        <position position="14"/>
    </location>
    <ligand>
        <name>Zn(2+)</name>
        <dbReference type="ChEBI" id="CHEBI:29105"/>
    </ligand>
</feature>
<dbReference type="GO" id="GO:0008657">
    <property type="term" value="F:DNA topoisomerase type II (double strand cut, ATP-hydrolyzing) inhibitor activity"/>
    <property type="evidence" value="ECO:0007669"/>
    <property type="project" value="UniProtKB-UniRule"/>
</dbReference>
<dbReference type="OrthoDB" id="9809663at2"/>
<reference evidence="5 10" key="4">
    <citation type="submission" date="2020-03" db="EMBL/GenBank/DDBJ databases">
        <title>Complete Genome Sequence of Halomonas meridiana strain Eplume2, isolated from hydrothermal-plume in the north east Pacific Ocean.</title>
        <authorList>
            <person name="Kurihara Y."/>
            <person name="Kawai S."/>
            <person name="Sakai A."/>
            <person name="Galipon J."/>
            <person name="Arakawa K."/>
        </authorList>
    </citation>
    <scope>NUCLEOTIDE SEQUENCE [LARGE SCALE GENOMIC DNA]</scope>
    <source>
        <strain evidence="5 10">Eplume2</strain>
    </source>
</reference>
<evidence type="ECO:0000256" key="1">
    <source>
        <dbReference type="ARBA" id="ARBA00022723"/>
    </source>
</evidence>
<keyword evidence="10" id="KW-1185">Reference proteome</keyword>
<evidence type="ECO:0000313" key="4">
    <source>
        <dbReference type="EMBL" id="BCA91766.1"/>
    </source>
</evidence>
<evidence type="ECO:0000313" key="5">
    <source>
        <dbReference type="EMBL" id="BCB70078.1"/>
    </source>
</evidence>
<evidence type="ECO:0000313" key="6">
    <source>
        <dbReference type="EMBL" id="SEO07394.1"/>
    </source>
</evidence>
<dbReference type="RefSeq" id="WP_044627963.1">
    <property type="nucleotide sequence ID" value="NZ_AP022821.1"/>
</dbReference>
<reference evidence="7 8" key="2">
    <citation type="submission" date="2016-11" db="EMBL/GenBank/DDBJ databases">
        <authorList>
            <person name="Jaros S."/>
            <person name="Januszkiewicz K."/>
            <person name="Wedrychowicz H."/>
        </authorList>
    </citation>
    <scope>NUCLEOTIDE SEQUENCE [LARGE SCALE GENOMIC DNA]</scope>
    <source>
        <strain evidence="7 8">ACAM 239</strain>
    </source>
</reference>
<dbReference type="PANTHER" id="PTHR36150">
    <property type="entry name" value="DNA GYRASE INHIBITOR YACG"/>
    <property type="match status" value="1"/>
</dbReference>
<evidence type="ECO:0000313" key="8">
    <source>
        <dbReference type="Proteomes" id="UP000185024"/>
    </source>
</evidence>
<dbReference type="GeneID" id="97275224"/>
<keyword evidence="1 3" id="KW-0479">Metal-binding</keyword>
<dbReference type="Gene3D" id="3.30.50.10">
    <property type="entry name" value="Erythroid Transcription Factor GATA-1, subunit A"/>
    <property type="match status" value="1"/>
</dbReference>
<comment type="subunit">
    <text evidence="3">Interacts with GyrB.</text>
</comment>
<dbReference type="Proteomes" id="UP000199493">
    <property type="component" value="Unassembled WGS sequence"/>
</dbReference>
<dbReference type="AlphaFoldDB" id="A0A0D7V2Z3"/>
<accession>A0A1H8LQN1</accession>
<evidence type="ECO:0000313" key="9">
    <source>
        <dbReference type="Proteomes" id="UP000199493"/>
    </source>
</evidence>
<evidence type="ECO:0000313" key="7">
    <source>
        <dbReference type="EMBL" id="SIN63642.1"/>
    </source>
</evidence>
<dbReference type="EMBL" id="FSQX01000001">
    <property type="protein sequence ID" value="SIN63642.1"/>
    <property type="molecule type" value="Genomic_DNA"/>
</dbReference>
<dbReference type="GO" id="GO:0006355">
    <property type="term" value="P:regulation of DNA-templated transcription"/>
    <property type="evidence" value="ECO:0007669"/>
    <property type="project" value="InterPro"/>
</dbReference>
<evidence type="ECO:0000256" key="2">
    <source>
        <dbReference type="ARBA" id="ARBA00022833"/>
    </source>
</evidence>
<accession>A0A0D7V2Z3</accession>
<reference evidence="4 11" key="3">
    <citation type="submission" date="2020-02" db="EMBL/GenBank/DDBJ databases">
        <title>Complete Genome Sequence of Halomonas meridiana strain BAA-801, Isolated from Deep Sea Thermal Vent.</title>
        <authorList>
            <person name="Takahashi Y."/>
            <person name="Takahashi H."/>
            <person name="Galipon J."/>
            <person name="Arakawa K."/>
        </authorList>
    </citation>
    <scope>NUCLEOTIDE SEQUENCE [LARGE SCALE GENOMIC DNA]</scope>
    <source>
        <strain evidence="4 11">Slthf1</strain>
    </source>
</reference>
<protein>
    <recommendedName>
        <fullName evidence="3">DNA gyrase inhibitor YacG</fullName>
    </recommendedName>
</protein>
<evidence type="ECO:0000313" key="10">
    <source>
        <dbReference type="Proteomes" id="UP000501053"/>
    </source>
</evidence>
<proteinExistence type="inferred from homology"/>
<dbReference type="EMBL" id="FODB01000042">
    <property type="protein sequence ID" value="SEO07394.1"/>
    <property type="molecule type" value="Genomic_DNA"/>
</dbReference>
<dbReference type="EMBL" id="AP022869">
    <property type="protein sequence ID" value="BCB70078.1"/>
    <property type="molecule type" value="Genomic_DNA"/>
</dbReference>
<evidence type="ECO:0000313" key="11">
    <source>
        <dbReference type="Proteomes" id="UP000503197"/>
    </source>
</evidence>
<feature type="binding site" evidence="3">
    <location>
        <position position="17"/>
    </location>
    <ligand>
        <name>Zn(2+)</name>
        <dbReference type="ChEBI" id="CHEBI:29105"/>
    </ligand>
</feature>
<dbReference type="Proteomes" id="UP000503197">
    <property type="component" value="Chromosome"/>
</dbReference>
<dbReference type="STRING" id="77097.SAMN04490369_104231"/>
<dbReference type="GO" id="GO:0008270">
    <property type="term" value="F:zinc ion binding"/>
    <property type="evidence" value="ECO:0007669"/>
    <property type="project" value="UniProtKB-UniRule"/>
</dbReference>
<gene>
    <name evidence="3" type="primary">yacG</name>
    <name evidence="5" type="ORF">HMEPL2_04290</name>
    <name evidence="4" type="ORF">HMSLTHF_15410</name>
    <name evidence="6" type="ORF">SAMN04490369_104231</name>
    <name evidence="7" type="ORF">SAMN05878438_1292</name>
</gene>
<dbReference type="EMBL" id="AP022821">
    <property type="protein sequence ID" value="BCA91766.1"/>
    <property type="molecule type" value="Genomic_DNA"/>
</dbReference>
<dbReference type="SUPFAM" id="SSF57716">
    <property type="entry name" value="Glucocorticoid receptor-like (DNA-binding domain)"/>
    <property type="match status" value="1"/>
</dbReference>
<feature type="binding site" evidence="3">
    <location>
        <position position="33"/>
    </location>
    <ligand>
        <name>Zn(2+)</name>
        <dbReference type="ChEBI" id="CHEBI:29105"/>
    </ligand>
</feature>
<dbReference type="Pfam" id="PF03884">
    <property type="entry name" value="YacG"/>
    <property type="match status" value="1"/>
</dbReference>
<reference evidence="6 9" key="1">
    <citation type="submission" date="2016-10" db="EMBL/GenBank/DDBJ databases">
        <authorList>
            <person name="de Groot N.N."/>
        </authorList>
    </citation>
    <scope>NUCLEOTIDE SEQUENCE [LARGE SCALE GENOMIC DNA]</scope>
    <source>
        <strain evidence="6 9">558</strain>
    </source>
</reference>
<comment type="cofactor">
    <cofactor evidence="3">
        <name>Zn(2+)</name>
        <dbReference type="ChEBI" id="CHEBI:29105"/>
    </cofactor>
    <text evidence="3">Binds 1 zinc ion.</text>
</comment>
<dbReference type="PANTHER" id="PTHR36150:SF1">
    <property type="entry name" value="DNA GYRASE INHIBITOR YACG"/>
    <property type="match status" value="1"/>
</dbReference>
<keyword evidence="2 3" id="KW-0862">Zinc</keyword>
<dbReference type="InterPro" id="IPR013088">
    <property type="entry name" value="Znf_NHR/GATA"/>
</dbReference>
<dbReference type="InterPro" id="IPR005584">
    <property type="entry name" value="DNA_gyrase_inhibitor_YacG"/>
</dbReference>
<dbReference type="Proteomes" id="UP000185024">
    <property type="component" value="Unassembled WGS sequence"/>
</dbReference>
<comment type="function">
    <text evidence="3">Inhibits all the catalytic activities of DNA gyrase by preventing its interaction with DNA. Acts by binding directly to the C-terminal domain of GyrB, which probably disrupts DNA binding by the gyrase.</text>
</comment>
<dbReference type="NCBIfam" id="NF001638">
    <property type="entry name" value="PRK00418.1"/>
    <property type="match status" value="1"/>
</dbReference>
<feature type="binding site" evidence="3">
    <location>
        <position position="37"/>
    </location>
    <ligand>
        <name>Zn(2+)</name>
        <dbReference type="ChEBI" id="CHEBI:29105"/>
    </ligand>
</feature>
<name>A0A0D7V2Z3_9GAMM</name>
<dbReference type="Proteomes" id="UP000501053">
    <property type="component" value="Chromosome"/>
</dbReference>
<organism evidence="4 11">
    <name type="scientific">Vreelandella aquamarina</name>
    <dbReference type="NCBI Taxonomy" id="77097"/>
    <lineage>
        <taxon>Bacteria</taxon>
        <taxon>Pseudomonadati</taxon>
        <taxon>Pseudomonadota</taxon>
        <taxon>Gammaproteobacteria</taxon>
        <taxon>Oceanospirillales</taxon>
        <taxon>Halomonadaceae</taxon>
        <taxon>Vreelandella</taxon>
    </lineage>
</organism>
<sequence length="77" mass="8330">MPTPANDAPLEVACPQCSKPVVWSPESAYRPFCSKRCQLLDLGAWAEESHRISGESAMDEADLDALLAQADRDAPLS</sequence>
<evidence type="ECO:0000256" key="3">
    <source>
        <dbReference type="HAMAP-Rule" id="MF_00649"/>
    </source>
</evidence>
<dbReference type="HAMAP" id="MF_00649">
    <property type="entry name" value="DNA_gyrase_inhibitor_YacG"/>
    <property type="match status" value="1"/>
</dbReference>
<comment type="similarity">
    <text evidence="3">Belongs to the DNA gyrase inhibitor YacG family.</text>
</comment>